<gene>
    <name evidence="6" type="ordered locus">SELR_pSRC201060</name>
</gene>
<evidence type="ECO:0000256" key="3">
    <source>
        <dbReference type="ARBA" id="ARBA00022723"/>
    </source>
</evidence>
<dbReference type="HOGENOM" id="CLU_004485_7_2_9"/>
<dbReference type="InterPro" id="IPR018163">
    <property type="entry name" value="Thr/Ala-tRNA-synth_IIc_edit"/>
</dbReference>
<dbReference type="GO" id="GO:0046872">
    <property type="term" value="F:metal ion binding"/>
    <property type="evidence" value="ECO:0007669"/>
    <property type="project" value="UniProtKB-KW"/>
</dbReference>
<dbReference type="EMBL" id="AP012293">
    <property type="protein sequence ID" value="BAL84640.1"/>
    <property type="molecule type" value="Genomic_DNA"/>
</dbReference>
<evidence type="ECO:0000313" key="6">
    <source>
        <dbReference type="EMBL" id="BAL84640.1"/>
    </source>
</evidence>
<dbReference type="InterPro" id="IPR012947">
    <property type="entry name" value="tRNA_SAD"/>
</dbReference>
<evidence type="ECO:0000313" key="7">
    <source>
        <dbReference type="Proteomes" id="UP000007887"/>
    </source>
</evidence>
<keyword evidence="6" id="KW-0614">Plasmid</keyword>
<accession>I0GV53</accession>
<dbReference type="PANTHER" id="PTHR43462">
    <property type="entry name" value="ALANYL-TRNA EDITING PROTEIN"/>
    <property type="match status" value="1"/>
</dbReference>
<evidence type="ECO:0000259" key="5">
    <source>
        <dbReference type="PROSITE" id="PS50860"/>
    </source>
</evidence>
<feature type="domain" description="Alanyl-transfer RNA synthetases family profile" evidence="5">
    <location>
        <begin position="1"/>
        <end position="240"/>
    </location>
</feature>
<keyword evidence="6" id="KW-0436">Ligase</keyword>
<evidence type="ECO:0000256" key="1">
    <source>
        <dbReference type="ARBA" id="ARBA00001947"/>
    </source>
</evidence>
<dbReference type="InterPro" id="IPR051335">
    <property type="entry name" value="Alanyl-tRNA_Editing_Enzymes"/>
</dbReference>
<dbReference type="InterPro" id="IPR009000">
    <property type="entry name" value="Transl_B-barrel_sf"/>
</dbReference>
<keyword evidence="4" id="KW-0862">Zinc</keyword>
<dbReference type="GO" id="GO:0003676">
    <property type="term" value="F:nucleic acid binding"/>
    <property type="evidence" value="ECO:0007669"/>
    <property type="project" value="InterPro"/>
</dbReference>
<dbReference type="SUPFAM" id="SSF50447">
    <property type="entry name" value="Translation proteins"/>
    <property type="match status" value="1"/>
</dbReference>
<dbReference type="GO" id="GO:0005524">
    <property type="term" value="F:ATP binding"/>
    <property type="evidence" value="ECO:0007669"/>
    <property type="project" value="InterPro"/>
</dbReference>
<dbReference type="GO" id="GO:0004813">
    <property type="term" value="F:alanine-tRNA ligase activity"/>
    <property type="evidence" value="ECO:0007669"/>
    <property type="project" value="InterPro"/>
</dbReference>
<comment type="subcellular location">
    <subcellularLocation>
        <location evidence="2">Cytoplasm</location>
    </subcellularLocation>
</comment>
<dbReference type="RefSeq" id="WP_014430991.1">
    <property type="nucleotide sequence ID" value="NC_017076.1"/>
</dbReference>
<dbReference type="OrthoDB" id="9812949at2"/>
<proteinExistence type="predicted"/>
<evidence type="ECO:0000256" key="4">
    <source>
        <dbReference type="ARBA" id="ARBA00022833"/>
    </source>
</evidence>
<dbReference type="Gene3D" id="3.10.310.40">
    <property type="match status" value="1"/>
</dbReference>
<sequence>MTKKIFDEDVMLRKCEAQVTDCIELKDGFGIELDQTVFYPEGGGQLSDTGELLIGEKTVAVIHVREKDGHIFHETKDPVATGTKVEAQIHWQTRFDHMQQHCGEHLLSYAFWKLFGADNIGFHMSPDMVTIDLSHQVSTEEIAQAEKLANEHIQADLPIRTEWMDAEKASKAASRKFNDKLTGPVRVVAIEGSDSCTCCGTHPPRTGMTGLLKIFKAEKHKQGTRIYFLCGRLALKKINDCWESLSKATQALSLKEEEICLGVSKLQEENSQLRARLAAFEQQWAVNRAQQLLAAAELSSGAKEILTVEDDITPDAARSLAQELAKDPLVRAAVFYASKDRLNYILVQGEKATGSCRQKITAINELLQGRGGGKDNQAQGSAPLQPDWQNIVKQHFYK</sequence>
<name>I0GV53_SELRL</name>
<dbReference type="Gene3D" id="3.30.980.10">
    <property type="entry name" value="Threonyl-trna Synthetase, Chain A, domain 2"/>
    <property type="match status" value="1"/>
</dbReference>
<dbReference type="InterPro" id="IPR018164">
    <property type="entry name" value="Ala-tRNA-synth_IIc_N"/>
</dbReference>
<dbReference type="Pfam" id="PF07973">
    <property type="entry name" value="tRNA_SAD"/>
    <property type="match status" value="1"/>
</dbReference>
<geneLocation type="plasmid" evidence="6 7">
    <name>pSRC2</name>
</geneLocation>
<evidence type="ECO:0000256" key="2">
    <source>
        <dbReference type="ARBA" id="ARBA00004496"/>
    </source>
</evidence>
<comment type="cofactor">
    <cofactor evidence="1">
        <name>Zn(2+)</name>
        <dbReference type="ChEBI" id="CHEBI:29105"/>
    </cofactor>
</comment>
<dbReference type="SMART" id="SM00863">
    <property type="entry name" value="tRNA_SAD"/>
    <property type="match status" value="1"/>
</dbReference>
<dbReference type="InterPro" id="IPR018165">
    <property type="entry name" value="Ala-tRNA-synth_IIc_core"/>
</dbReference>
<dbReference type="Gene3D" id="2.40.30.130">
    <property type="match status" value="1"/>
</dbReference>
<dbReference type="SUPFAM" id="SSF55186">
    <property type="entry name" value="ThrRS/AlaRS common domain"/>
    <property type="match status" value="1"/>
</dbReference>
<dbReference type="PANTHER" id="PTHR43462:SF1">
    <property type="entry name" value="ALANYL-TRNA EDITING PROTEIN AARSD1"/>
    <property type="match status" value="1"/>
</dbReference>
<protein>
    <submittedName>
        <fullName evidence="6">Putative alanyl-tRNA synthetase domain-containing protein</fullName>
    </submittedName>
</protein>
<dbReference type="GO" id="GO:0005737">
    <property type="term" value="C:cytoplasm"/>
    <property type="evidence" value="ECO:0007669"/>
    <property type="project" value="UniProtKB-SubCell"/>
</dbReference>
<dbReference type="AlphaFoldDB" id="I0GV53"/>
<dbReference type="PROSITE" id="PS50860">
    <property type="entry name" value="AA_TRNA_LIGASE_II_ALA"/>
    <property type="match status" value="1"/>
</dbReference>
<dbReference type="KEGG" id="sri:SELR_pSRC201060"/>
<keyword evidence="6" id="KW-0030">Aminoacyl-tRNA synthetase</keyword>
<dbReference type="Proteomes" id="UP000007887">
    <property type="component" value="Plasmid pSRC2"/>
</dbReference>
<dbReference type="Pfam" id="PF01411">
    <property type="entry name" value="tRNA-synt_2c"/>
    <property type="match status" value="1"/>
</dbReference>
<dbReference type="GO" id="GO:0002161">
    <property type="term" value="F:aminoacyl-tRNA deacylase activity"/>
    <property type="evidence" value="ECO:0007669"/>
    <property type="project" value="UniProtKB-ARBA"/>
</dbReference>
<dbReference type="GO" id="GO:0006419">
    <property type="term" value="P:alanyl-tRNA aminoacylation"/>
    <property type="evidence" value="ECO:0007669"/>
    <property type="project" value="InterPro"/>
</dbReference>
<keyword evidence="3" id="KW-0479">Metal-binding</keyword>
<reference evidence="6 7" key="1">
    <citation type="submission" date="2011-10" db="EMBL/GenBank/DDBJ databases">
        <title>Whole genome sequence of Selenomonas ruminantium subsp. lactilytica TAM6421.</title>
        <authorList>
            <person name="Oguchi A."/>
            <person name="Ankai A."/>
            <person name="Kaneko J."/>
            <person name="Yamada-Narita S."/>
            <person name="Fukui S."/>
            <person name="Takahashi M."/>
            <person name="Onodera T."/>
            <person name="Kojima S."/>
            <person name="Fushimi T."/>
            <person name="Abe N."/>
            <person name="Kamio Y."/>
            <person name="Yamazaki S."/>
            <person name="Fujita N."/>
        </authorList>
    </citation>
    <scope>NUCLEOTIDE SEQUENCE [LARGE SCALE GENOMIC DNA]</scope>
    <source>
        <strain evidence="7">NBRC 103574 / TAM6421</strain>
        <plasmid evidence="6 7">pSRC2</plasmid>
    </source>
</reference>
<organism evidence="6 7">
    <name type="scientific">Selenomonas ruminantium subsp. lactilytica (strain NBRC 103574 / TAM6421)</name>
    <dbReference type="NCBI Taxonomy" id="927704"/>
    <lineage>
        <taxon>Bacteria</taxon>
        <taxon>Bacillati</taxon>
        <taxon>Bacillota</taxon>
        <taxon>Negativicutes</taxon>
        <taxon>Selenomonadales</taxon>
        <taxon>Selenomonadaceae</taxon>
        <taxon>Selenomonas</taxon>
    </lineage>
</organism>
<dbReference type="PATRIC" id="fig|927704.6.peg.3301"/>